<evidence type="ECO:0000313" key="14">
    <source>
        <dbReference type="Proteomes" id="UP001046870"/>
    </source>
</evidence>
<dbReference type="PRINTS" id="PR00401">
    <property type="entry name" value="SH2DOMAIN"/>
</dbReference>
<dbReference type="SUPFAM" id="SSF55550">
    <property type="entry name" value="SH2 domain"/>
    <property type="match status" value="1"/>
</dbReference>
<evidence type="ECO:0000256" key="2">
    <source>
        <dbReference type="ARBA" id="ARBA00022490"/>
    </source>
</evidence>
<dbReference type="OrthoDB" id="9934029at2759"/>
<comment type="subcellular location">
    <subcellularLocation>
        <location evidence="1">Cytoplasm</location>
    </subcellularLocation>
</comment>
<dbReference type="Pfam" id="PF00017">
    <property type="entry name" value="SH2"/>
    <property type="match status" value="1"/>
</dbReference>
<dbReference type="InterPro" id="IPR051751">
    <property type="entry name" value="Immunoreceptor_sig_adapters"/>
</dbReference>
<feature type="domain" description="SH2" evidence="12">
    <location>
        <begin position="432"/>
        <end position="542"/>
    </location>
</feature>
<evidence type="ECO:0000256" key="10">
    <source>
        <dbReference type="PROSITE-ProRule" id="PRU00191"/>
    </source>
</evidence>
<comment type="subunit">
    <text evidence="6">Interacts with SLA. Interacts with CBLB. Interacts with GRB2. Interacts with SHB. Interacts with PRAM1. Interacts (via SH2 domain) with CD6 (via tyrosine phosphorylated C-terminus). Interacts with FYB1 and the phosphorylated form of FYB2. Interacts with 14-3-3 adapter/YWHAZ; this phosphorylation leads to YWHAZ proteolytic degradation. Interacts with VAV1; this interaction plays a role in TCR-mediated cytokine production. Interacts with AGER; this interaction plays an important role in AGER-mediated pro-inflammatory responses and cytokine release.</text>
</comment>
<gene>
    <name evidence="13" type="ORF">MATL_G00051580</name>
</gene>
<evidence type="ECO:0000256" key="8">
    <source>
        <dbReference type="ARBA" id="ARBA00076939"/>
    </source>
</evidence>
<keyword evidence="3" id="KW-0597">Phosphoprotein</keyword>
<evidence type="ECO:0000256" key="11">
    <source>
        <dbReference type="SAM" id="MobiDB-lite"/>
    </source>
</evidence>
<evidence type="ECO:0000256" key="5">
    <source>
        <dbReference type="ARBA" id="ARBA00055328"/>
    </source>
</evidence>
<name>A0A9D3QCL6_MEGAT</name>
<comment type="caution">
    <text evidence="13">The sequence shown here is derived from an EMBL/GenBank/DDBJ whole genome shotgun (WGS) entry which is preliminary data.</text>
</comment>
<evidence type="ECO:0000256" key="4">
    <source>
        <dbReference type="ARBA" id="ARBA00022999"/>
    </source>
</evidence>
<dbReference type="SMART" id="SM00252">
    <property type="entry name" value="SH2"/>
    <property type="match status" value="1"/>
</dbReference>
<evidence type="ECO:0000256" key="9">
    <source>
        <dbReference type="ARBA" id="ARBA00079396"/>
    </source>
</evidence>
<dbReference type="PANTHER" id="PTHR14098:SF1">
    <property type="entry name" value="LYMPHOCYTE CYTOSOLIC PROTEIN 2"/>
    <property type="match status" value="1"/>
</dbReference>
<feature type="compositionally biased region" description="Basic and acidic residues" evidence="11">
    <location>
        <begin position="259"/>
        <end position="270"/>
    </location>
</feature>
<dbReference type="Gene3D" id="3.30.505.10">
    <property type="entry name" value="SH2 domain"/>
    <property type="match status" value="1"/>
</dbReference>
<dbReference type="InterPro" id="IPR013761">
    <property type="entry name" value="SAM/pointed_sf"/>
</dbReference>
<comment type="function">
    <text evidence="5">Adapter protein primarily involved in signaling pathways within T-cells, as well as other immune cells such as platelets, mast cells, and natural killer (NK) cells. Plays a crucial role for transducing signal from the T-cell receptor (TCR) after antigen recognition leading to T-cell activation. Mechanistically, once phosphorylated by the kinase ZAP70, mediates interactions with the guanine-nucleotide exchange factor VAV1, the adapter protein NCK and the kinase ITK. In turn, stimulates the activation of PKC-theta/PRKCQ and NF-kappa-B transcriptional activity in response to CD3 and CD28 costimulation. Also plays an essential role in AGER-induced signaling pathways including p38 MAPK and ERK1/2 activation leading to cytokine release and pro-inflammatory responses.</text>
</comment>
<dbReference type="PROSITE" id="PS50001">
    <property type="entry name" value="SH2"/>
    <property type="match status" value="1"/>
</dbReference>
<dbReference type="Proteomes" id="UP001046870">
    <property type="component" value="Chromosome 3"/>
</dbReference>
<dbReference type="FunFam" id="1.10.150.50:FF:000051">
    <property type="entry name" value="Lymphocyte cytosolic protein 2"/>
    <property type="match status" value="1"/>
</dbReference>
<dbReference type="GO" id="GO:0005829">
    <property type="term" value="C:cytosol"/>
    <property type="evidence" value="ECO:0007669"/>
    <property type="project" value="UniProtKB-ARBA"/>
</dbReference>
<dbReference type="GO" id="GO:0035556">
    <property type="term" value="P:intracellular signal transduction"/>
    <property type="evidence" value="ECO:0007669"/>
    <property type="project" value="TreeGrafter"/>
</dbReference>
<evidence type="ECO:0000256" key="6">
    <source>
        <dbReference type="ARBA" id="ARBA00064703"/>
    </source>
</evidence>
<keyword evidence="14" id="KW-1185">Reference proteome</keyword>
<dbReference type="GO" id="GO:0002376">
    <property type="term" value="P:immune system process"/>
    <property type="evidence" value="ECO:0007669"/>
    <property type="project" value="UniProtKB-ARBA"/>
</dbReference>
<sequence length="544" mass="60482">MARVMSVCPGERERTGGKMSFGNVPSKAEVMRWNPPQLADYMRKLDLSGCDKVIMKCSMNGPRFLNMSDNDLQKFPKLHAPLISKICQEINKKEEKRGFFQKRSTPYKHPEPAAAPEDVGWDSEEFDQSDDDYESPNADDDEEGSGGDYESPNEDEPNMVRGGAESDNDNDYEPPPSEPPDELPRQICPAKPMEDSQYIDNNRNRGIIRPSLAGPTPPRREQSPQRPLRSTKPSPGPPAPQVDRSKKPTTLERCLPGLPERESPLPERKSAGGGRSGTPPRRPPVAEKHADLPRKPPIPGPAVSRSASSVSRQTPNRPFDHRNDFQDDGPAPPPPGAFNSNTFPLPSRSLPPRPGLPGPPLLGDRYVPSPSSMPPNIPSSASLPSRLQPGVNVHRSSSRGEADRIPRPPPQPQRPPIPDPEPEDEQDLDPHWYLGQVTRAQAEDCLRRINQDGTFLVRDSSKRSSSQPYTLMVLYQGKVYNIQIRYHSEQDAFLLGTGFKGRENFQGVRDIIVHHMQMPLLLIDAKDRGSGQQRQCLLTHPAGY</sequence>
<keyword evidence="2" id="KW-0963">Cytoplasm</keyword>
<dbReference type="CDD" id="cd09522">
    <property type="entry name" value="SAM_SLP76"/>
    <property type="match status" value="1"/>
</dbReference>
<feature type="compositionally biased region" description="Low complexity" evidence="11">
    <location>
        <begin position="302"/>
        <end position="312"/>
    </location>
</feature>
<dbReference type="AlphaFoldDB" id="A0A9D3QCL6"/>
<feature type="compositionally biased region" description="Pro residues" evidence="11">
    <location>
        <begin position="349"/>
        <end position="360"/>
    </location>
</feature>
<evidence type="ECO:0000256" key="7">
    <source>
        <dbReference type="ARBA" id="ARBA00073181"/>
    </source>
</evidence>
<protein>
    <recommendedName>
        <fullName evidence="7">Lymphocyte cytosolic protein 2</fullName>
    </recommendedName>
    <alternativeName>
        <fullName evidence="8">SH2 domain-containing leukocyte protein of 76 kDa</fullName>
    </alternativeName>
    <alternativeName>
        <fullName evidence="9">SLP-76 tyrosine phosphoprotein</fullName>
    </alternativeName>
</protein>
<dbReference type="GO" id="GO:0007169">
    <property type="term" value="P:cell surface receptor protein tyrosine kinase signaling pathway"/>
    <property type="evidence" value="ECO:0007669"/>
    <property type="project" value="TreeGrafter"/>
</dbReference>
<keyword evidence="4 10" id="KW-0727">SH2 domain</keyword>
<dbReference type="EMBL" id="JAFDVH010000003">
    <property type="protein sequence ID" value="KAG7484594.1"/>
    <property type="molecule type" value="Genomic_DNA"/>
</dbReference>
<feature type="region of interest" description="Disordered" evidence="11">
    <location>
        <begin position="1"/>
        <end position="23"/>
    </location>
</feature>
<dbReference type="InterPro" id="IPR000980">
    <property type="entry name" value="SH2"/>
</dbReference>
<dbReference type="PANTHER" id="PTHR14098">
    <property type="entry name" value="SH2 DOMAIN CONTAINING PROTEIN"/>
    <property type="match status" value="1"/>
</dbReference>
<dbReference type="InterPro" id="IPR036860">
    <property type="entry name" value="SH2_dom_sf"/>
</dbReference>
<evidence type="ECO:0000313" key="13">
    <source>
        <dbReference type="EMBL" id="KAG7484594.1"/>
    </source>
</evidence>
<organism evidence="13 14">
    <name type="scientific">Megalops atlanticus</name>
    <name type="common">Tarpon</name>
    <name type="synonym">Clupea gigantea</name>
    <dbReference type="NCBI Taxonomy" id="7932"/>
    <lineage>
        <taxon>Eukaryota</taxon>
        <taxon>Metazoa</taxon>
        <taxon>Chordata</taxon>
        <taxon>Craniata</taxon>
        <taxon>Vertebrata</taxon>
        <taxon>Euteleostomi</taxon>
        <taxon>Actinopterygii</taxon>
        <taxon>Neopterygii</taxon>
        <taxon>Teleostei</taxon>
        <taxon>Elopiformes</taxon>
        <taxon>Megalopidae</taxon>
        <taxon>Megalops</taxon>
    </lineage>
</organism>
<dbReference type="FunFam" id="3.30.505.10:FF:000016">
    <property type="entry name" value="B-cell linker protein isoform 2"/>
    <property type="match status" value="1"/>
</dbReference>
<feature type="compositionally biased region" description="Pro residues" evidence="11">
    <location>
        <begin position="407"/>
        <end position="419"/>
    </location>
</feature>
<evidence type="ECO:0000256" key="3">
    <source>
        <dbReference type="ARBA" id="ARBA00022553"/>
    </source>
</evidence>
<accession>A0A9D3QCL6</accession>
<dbReference type="Gene3D" id="1.10.150.50">
    <property type="entry name" value="Transcription Factor, Ets-1"/>
    <property type="match status" value="1"/>
</dbReference>
<feature type="region of interest" description="Disordered" evidence="11">
    <location>
        <begin position="101"/>
        <end position="428"/>
    </location>
</feature>
<reference evidence="13" key="1">
    <citation type="submission" date="2021-01" db="EMBL/GenBank/DDBJ databases">
        <authorList>
            <person name="Zahm M."/>
            <person name="Roques C."/>
            <person name="Cabau C."/>
            <person name="Klopp C."/>
            <person name="Donnadieu C."/>
            <person name="Jouanno E."/>
            <person name="Lampietro C."/>
            <person name="Louis A."/>
            <person name="Herpin A."/>
            <person name="Echchiki A."/>
            <person name="Berthelot C."/>
            <person name="Parey E."/>
            <person name="Roest-Crollius H."/>
            <person name="Braasch I."/>
            <person name="Postlethwait J."/>
            <person name="Bobe J."/>
            <person name="Montfort J."/>
            <person name="Bouchez O."/>
            <person name="Begum T."/>
            <person name="Mejri S."/>
            <person name="Adams A."/>
            <person name="Chen W.-J."/>
            <person name="Guiguen Y."/>
        </authorList>
    </citation>
    <scope>NUCLEOTIDE SEQUENCE</scope>
    <source>
        <strain evidence="13">YG-15Mar2019-1</strain>
        <tissue evidence="13">Brain</tissue>
    </source>
</reference>
<feature type="compositionally biased region" description="Basic and acidic residues" evidence="11">
    <location>
        <begin position="284"/>
        <end position="294"/>
    </location>
</feature>
<evidence type="ECO:0000259" key="12">
    <source>
        <dbReference type="PROSITE" id="PS50001"/>
    </source>
</evidence>
<dbReference type="SUPFAM" id="SSF47769">
    <property type="entry name" value="SAM/Pointed domain"/>
    <property type="match status" value="1"/>
</dbReference>
<evidence type="ECO:0000256" key="1">
    <source>
        <dbReference type="ARBA" id="ARBA00004496"/>
    </source>
</evidence>
<feature type="compositionally biased region" description="Acidic residues" evidence="11">
    <location>
        <begin position="119"/>
        <end position="157"/>
    </location>
</feature>
<proteinExistence type="predicted"/>